<name>Q24I25_TETTS</name>
<keyword evidence="3" id="KW-0808">Transferase</keyword>
<evidence type="ECO:0000259" key="2">
    <source>
        <dbReference type="PROSITE" id="PS50011"/>
    </source>
</evidence>
<dbReference type="eggNOG" id="KOG0605">
    <property type="taxonomic scope" value="Eukaryota"/>
</dbReference>
<dbReference type="HOGENOM" id="CLU_380603_0_0_1"/>
<dbReference type="OrthoDB" id="4062651at2759"/>
<dbReference type="EMBL" id="GG662498">
    <property type="protein sequence ID" value="EAS07413.2"/>
    <property type="molecule type" value="Genomic_DNA"/>
</dbReference>
<evidence type="ECO:0000256" key="1">
    <source>
        <dbReference type="SAM" id="MobiDB-lite"/>
    </source>
</evidence>
<dbReference type="GO" id="GO:0004674">
    <property type="term" value="F:protein serine/threonine kinase activity"/>
    <property type="evidence" value="ECO:0007669"/>
    <property type="project" value="TreeGrafter"/>
</dbReference>
<feature type="compositionally biased region" description="Polar residues" evidence="1">
    <location>
        <begin position="351"/>
        <end position="362"/>
    </location>
</feature>
<feature type="compositionally biased region" description="Low complexity" evidence="1">
    <location>
        <begin position="339"/>
        <end position="350"/>
    </location>
</feature>
<dbReference type="AlphaFoldDB" id="Q24I25"/>
<dbReference type="Gene3D" id="1.10.510.10">
    <property type="entry name" value="Transferase(Phosphotransferase) domain 1"/>
    <property type="match status" value="1"/>
</dbReference>
<dbReference type="Pfam" id="PF00069">
    <property type="entry name" value="Pkinase"/>
    <property type="match status" value="1"/>
</dbReference>
<dbReference type="GeneID" id="7823927"/>
<feature type="compositionally biased region" description="Low complexity" evidence="1">
    <location>
        <begin position="379"/>
        <end position="413"/>
    </location>
</feature>
<dbReference type="PANTHER" id="PTHR44167">
    <property type="entry name" value="OVARIAN-SPECIFIC SERINE/THREONINE-PROTEIN KINASE LOK-RELATED"/>
    <property type="match status" value="1"/>
</dbReference>
<dbReference type="GO" id="GO:0044773">
    <property type="term" value="P:mitotic DNA damage checkpoint signaling"/>
    <property type="evidence" value="ECO:0007669"/>
    <property type="project" value="TreeGrafter"/>
</dbReference>
<sequence>MSIKDVPFFLETPLTSFKTNQKERNFKSLQQEALFDDIQKLLRINFSTYSPISCKLKNNQLKVVSMVGQFNDTIKYLIEIIIDLNGKAIRLSYVISRENGQQYFIESKAQRLLIMRGINKLNQNTDVGVYCINNRGGIRFKQHIFFDEFTFDEMMEQYQTHQISLKTKKYKQIAEITVDTLIKENLNEDLSQKRIITLLQRNIEAHLPQLNINIAKILYLCDELEREYFDILERQGAQESQKLFDALDQIHETIEETVNTNKIYVEEISDTSAFQNPAQTVEQGLKTKILQEINIKKIKNKENIGSGGFGTIFKADIVFSGMDQNVQSITMSHQNQNYSQSLHTQSSSLQNPSNTDQNTRNQTILTSNNNNIYVSQATNQSQRQQLSSIQNSSNSQSSITDIQNSSNISNSQSIREEEGVKEHTKQYVLKKNIDFNSSDRNRVQHEIDILKLLEDYECPYIAKYFYSKQAEYSSYLIIEFYKNKDLDTFKRNFSNTSSLISKIELMYQFSSGLKFLNDRGFYHLDIKPANILVSNKHQIKITDFGECYHYEICENKYLCDWDERIKEANIAHLEKIPWKMKTPKEVNPDIKFKPAKTMPYCPPEALSSKLQINYQSDIFSLGVMMCELFFDEFPFKFKKSKYSFIEQKFKEQKWESFLPEEYVCKHKGPEKITKIILKLALLCLNASKLEKDKDDNKSYKLDRPCLSQIIIILKKCKEYLEQRYITAFNKP</sequence>
<dbReference type="Proteomes" id="UP000009168">
    <property type="component" value="Unassembled WGS sequence"/>
</dbReference>
<feature type="region of interest" description="Disordered" evidence="1">
    <location>
        <begin position="378"/>
        <end position="421"/>
    </location>
</feature>
<dbReference type="InParanoid" id="Q24I25"/>
<dbReference type="GO" id="GO:0005524">
    <property type="term" value="F:ATP binding"/>
    <property type="evidence" value="ECO:0007669"/>
    <property type="project" value="InterPro"/>
</dbReference>
<dbReference type="KEGG" id="tet:TTHERM_00569510"/>
<gene>
    <name evidence="3" type="ORF">TTHERM_00569510</name>
</gene>
<dbReference type="PROSITE" id="PS00108">
    <property type="entry name" value="PROTEIN_KINASE_ST"/>
    <property type="match status" value="1"/>
</dbReference>
<dbReference type="RefSeq" id="XP_001027655.2">
    <property type="nucleotide sequence ID" value="XM_001027655.2"/>
</dbReference>
<protein>
    <submittedName>
        <fullName evidence="3">Kinase domain protein</fullName>
    </submittedName>
</protein>
<keyword evidence="3" id="KW-0418">Kinase</keyword>
<dbReference type="PROSITE" id="PS50011">
    <property type="entry name" value="PROTEIN_KINASE_DOM"/>
    <property type="match status" value="1"/>
</dbReference>
<dbReference type="GO" id="GO:0005737">
    <property type="term" value="C:cytoplasm"/>
    <property type="evidence" value="ECO:0007669"/>
    <property type="project" value="TreeGrafter"/>
</dbReference>
<dbReference type="SMART" id="SM00220">
    <property type="entry name" value="S_TKc"/>
    <property type="match status" value="1"/>
</dbReference>
<dbReference type="InterPro" id="IPR011009">
    <property type="entry name" value="Kinase-like_dom_sf"/>
</dbReference>
<evidence type="ECO:0000313" key="4">
    <source>
        <dbReference type="Proteomes" id="UP000009168"/>
    </source>
</evidence>
<proteinExistence type="predicted"/>
<evidence type="ECO:0000313" key="3">
    <source>
        <dbReference type="EMBL" id="EAS07413.2"/>
    </source>
</evidence>
<dbReference type="GO" id="GO:0005634">
    <property type="term" value="C:nucleus"/>
    <property type="evidence" value="ECO:0007669"/>
    <property type="project" value="TreeGrafter"/>
</dbReference>
<feature type="region of interest" description="Disordered" evidence="1">
    <location>
        <begin position="335"/>
        <end position="362"/>
    </location>
</feature>
<dbReference type="PANTHER" id="PTHR44167:SF24">
    <property type="entry name" value="SERINE_THREONINE-PROTEIN KINASE CHK2"/>
    <property type="match status" value="1"/>
</dbReference>
<keyword evidence="4" id="KW-1185">Reference proteome</keyword>
<dbReference type="InterPro" id="IPR000719">
    <property type="entry name" value="Prot_kinase_dom"/>
</dbReference>
<reference evidence="4" key="1">
    <citation type="journal article" date="2006" name="PLoS Biol.">
        <title>Macronuclear genome sequence of the ciliate Tetrahymena thermophila, a model eukaryote.</title>
        <authorList>
            <person name="Eisen J.A."/>
            <person name="Coyne R.S."/>
            <person name="Wu M."/>
            <person name="Wu D."/>
            <person name="Thiagarajan M."/>
            <person name="Wortman J.R."/>
            <person name="Badger J.H."/>
            <person name="Ren Q."/>
            <person name="Amedeo P."/>
            <person name="Jones K.M."/>
            <person name="Tallon L.J."/>
            <person name="Delcher A.L."/>
            <person name="Salzberg S.L."/>
            <person name="Silva J.C."/>
            <person name="Haas B.J."/>
            <person name="Majoros W.H."/>
            <person name="Farzad M."/>
            <person name="Carlton J.M."/>
            <person name="Smith R.K. Jr."/>
            <person name="Garg J."/>
            <person name="Pearlman R.E."/>
            <person name="Karrer K.M."/>
            <person name="Sun L."/>
            <person name="Manning G."/>
            <person name="Elde N.C."/>
            <person name="Turkewitz A.P."/>
            <person name="Asai D.J."/>
            <person name="Wilkes D.E."/>
            <person name="Wang Y."/>
            <person name="Cai H."/>
            <person name="Collins K."/>
            <person name="Stewart B.A."/>
            <person name="Lee S.R."/>
            <person name="Wilamowska K."/>
            <person name="Weinberg Z."/>
            <person name="Ruzzo W.L."/>
            <person name="Wloga D."/>
            <person name="Gaertig J."/>
            <person name="Frankel J."/>
            <person name="Tsao C.-C."/>
            <person name="Gorovsky M.A."/>
            <person name="Keeling P.J."/>
            <person name="Waller R.F."/>
            <person name="Patron N.J."/>
            <person name="Cherry J.M."/>
            <person name="Stover N.A."/>
            <person name="Krieger C.J."/>
            <person name="del Toro C."/>
            <person name="Ryder H.F."/>
            <person name="Williamson S.C."/>
            <person name="Barbeau R.A."/>
            <person name="Hamilton E.P."/>
            <person name="Orias E."/>
        </authorList>
    </citation>
    <scope>NUCLEOTIDE SEQUENCE [LARGE SCALE GENOMIC DNA]</scope>
    <source>
        <strain evidence="4">SB210</strain>
    </source>
</reference>
<feature type="domain" description="Protein kinase" evidence="2">
    <location>
        <begin position="298"/>
        <end position="731"/>
    </location>
</feature>
<dbReference type="STRING" id="312017.Q24I25"/>
<organism evidence="3 4">
    <name type="scientific">Tetrahymena thermophila (strain SB210)</name>
    <dbReference type="NCBI Taxonomy" id="312017"/>
    <lineage>
        <taxon>Eukaryota</taxon>
        <taxon>Sar</taxon>
        <taxon>Alveolata</taxon>
        <taxon>Ciliophora</taxon>
        <taxon>Intramacronucleata</taxon>
        <taxon>Oligohymenophorea</taxon>
        <taxon>Hymenostomatida</taxon>
        <taxon>Tetrahymenina</taxon>
        <taxon>Tetrahymenidae</taxon>
        <taxon>Tetrahymena</taxon>
    </lineage>
</organism>
<dbReference type="SUPFAM" id="SSF56112">
    <property type="entry name" value="Protein kinase-like (PK-like)"/>
    <property type="match status" value="1"/>
</dbReference>
<dbReference type="CDD" id="cd00180">
    <property type="entry name" value="PKc"/>
    <property type="match status" value="1"/>
</dbReference>
<accession>Q24I25</accession>
<dbReference type="InterPro" id="IPR008271">
    <property type="entry name" value="Ser/Thr_kinase_AS"/>
</dbReference>